<dbReference type="GO" id="GO:0002949">
    <property type="term" value="P:tRNA threonylcarbamoyladenosine modification"/>
    <property type="evidence" value="ECO:0007669"/>
    <property type="project" value="InterPro"/>
</dbReference>
<dbReference type="RefSeq" id="WP_077847673.1">
    <property type="nucleotide sequence ID" value="NZ_LZZM01000163.1"/>
</dbReference>
<dbReference type="Pfam" id="PF00814">
    <property type="entry name" value="TsaD"/>
    <property type="match status" value="1"/>
</dbReference>
<evidence type="ECO:0000313" key="2">
    <source>
        <dbReference type="EMBL" id="OOM76858.1"/>
    </source>
</evidence>
<evidence type="ECO:0000259" key="1">
    <source>
        <dbReference type="Pfam" id="PF00814"/>
    </source>
</evidence>
<keyword evidence="3" id="KW-1185">Reference proteome</keyword>
<dbReference type="Gene3D" id="3.30.420.40">
    <property type="match status" value="2"/>
</dbReference>
<dbReference type="OrthoDB" id="9784166at2"/>
<dbReference type="GO" id="GO:0005829">
    <property type="term" value="C:cytosol"/>
    <property type="evidence" value="ECO:0007669"/>
    <property type="project" value="TreeGrafter"/>
</dbReference>
<accession>A0A1S8TGJ8</accession>
<sequence length="250" mass="27650">MIILAVDSSSKVATIALMKNEKLLSEITLNDKKEHSVILMNIIEDLLKNNNLTIGDIDGYVVSKGPGSFTGLRIGMATVKGLSFGSGKPYVSVSSLDALALSASNFDGLICPIMDALRNSVYTSLYKSNSTYCTNSDESTDTDIKYELPITLEKLLDHSSLDVDELIELIKAKNEKVVFIGDGVDKYRDYLIKNCPNCYFPPNHLNLVRASSLGELGSLFLRNGVFDDPNSAPFYLKKPQAEREYEQRMK</sequence>
<dbReference type="CDD" id="cd24032">
    <property type="entry name" value="ASKHA_NBD_TsaB"/>
    <property type="match status" value="1"/>
</dbReference>
<dbReference type="EMBL" id="LZZM01000163">
    <property type="protein sequence ID" value="OOM76858.1"/>
    <property type="molecule type" value="Genomic_DNA"/>
</dbReference>
<reference evidence="2 3" key="1">
    <citation type="submission" date="2016-05" db="EMBL/GenBank/DDBJ databases">
        <title>Microbial solvent formation.</title>
        <authorList>
            <person name="Poehlein A."/>
            <person name="Montoya Solano J.D."/>
            <person name="Flitsch S."/>
            <person name="Krabben P."/>
            <person name="Duerre P."/>
            <person name="Daniel R."/>
        </authorList>
    </citation>
    <scope>NUCLEOTIDE SEQUENCE [LARGE SCALE GENOMIC DNA]</scope>
    <source>
        <strain evidence="2 3">DSM 2619</strain>
    </source>
</reference>
<dbReference type="NCBIfam" id="TIGR03725">
    <property type="entry name" value="T6A_YeaZ"/>
    <property type="match status" value="1"/>
</dbReference>
<dbReference type="SUPFAM" id="SSF53067">
    <property type="entry name" value="Actin-like ATPase domain"/>
    <property type="match status" value="2"/>
</dbReference>
<dbReference type="Proteomes" id="UP000190890">
    <property type="component" value="Unassembled WGS sequence"/>
</dbReference>
<dbReference type="InterPro" id="IPR043129">
    <property type="entry name" value="ATPase_NBD"/>
</dbReference>
<dbReference type="STRING" id="29367.CLPUN_25580"/>
<dbReference type="PANTHER" id="PTHR11735">
    <property type="entry name" value="TRNA N6-ADENOSINE THREONYLCARBAMOYLTRANSFERASE"/>
    <property type="match status" value="1"/>
</dbReference>
<dbReference type="AlphaFoldDB" id="A0A1S8TGJ8"/>
<protein>
    <submittedName>
        <fullName evidence="2">tRNA threonylcarbamoyladenosine biosynthesis protein TsaB</fullName>
    </submittedName>
</protein>
<organism evidence="2 3">
    <name type="scientific">Clostridium puniceum</name>
    <dbReference type="NCBI Taxonomy" id="29367"/>
    <lineage>
        <taxon>Bacteria</taxon>
        <taxon>Bacillati</taxon>
        <taxon>Bacillota</taxon>
        <taxon>Clostridia</taxon>
        <taxon>Eubacteriales</taxon>
        <taxon>Clostridiaceae</taxon>
        <taxon>Clostridium</taxon>
    </lineage>
</organism>
<dbReference type="InterPro" id="IPR022496">
    <property type="entry name" value="T6A_TsaB"/>
</dbReference>
<name>A0A1S8TGJ8_9CLOT</name>
<evidence type="ECO:0000313" key="3">
    <source>
        <dbReference type="Proteomes" id="UP000190890"/>
    </source>
</evidence>
<comment type="caution">
    <text evidence="2">The sequence shown here is derived from an EMBL/GenBank/DDBJ whole genome shotgun (WGS) entry which is preliminary data.</text>
</comment>
<dbReference type="PANTHER" id="PTHR11735:SF11">
    <property type="entry name" value="TRNA THREONYLCARBAMOYLADENOSINE BIOSYNTHESIS PROTEIN TSAB"/>
    <property type="match status" value="1"/>
</dbReference>
<dbReference type="InterPro" id="IPR000905">
    <property type="entry name" value="Gcp-like_dom"/>
</dbReference>
<proteinExistence type="predicted"/>
<gene>
    <name evidence="2" type="primary">tsaB</name>
    <name evidence="2" type="ORF">CLPUN_25580</name>
</gene>
<feature type="domain" description="Gcp-like" evidence="1">
    <location>
        <begin position="23"/>
        <end position="244"/>
    </location>
</feature>